<dbReference type="InterPro" id="IPR004107">
    <property type="entry name" value="Integrase_SAM-like_N"/>
</dbReference>
<dbReference type="PROSITE" id="PS51900">
    <property type="entry name" value="CB"/>
    <property type="match status" value="1"/>
</dbReference>
<keyword evidence="1" id="KW-0229">DNA integration</keyword>
<evidence type="ECO:0000256" key="3">
    <source>
        <dbReference type="ARBA" id="ARBA00023172"/>
    </source>
</evidence>
<dbReference type="InterPro" id="IPR010998">
    <property type="entry name" value="Integrase_recombinase_N"/>
</dbReference>
<dbReference type="Gene3D" id="1.10.150.130">
    <property type="match status" value="1"/>
</dbReference>
<evidence type="ECO:0000259" key="5">
    <source>
        <dbReference type="PROSITE" id="PS51900"/>
    </source>
</evidence>
<dbReference type="GO" id="GO:0015074">
    <property type="term" value="P:DNA integration"/>
    <property type="evidence" value="ECO:0007669"/>
    <property type="project" value="UniProtKB-KW"/>
</dbReference>
<dbReference type="InterPro" id="IPR044068">
    <property type="entry name" value="CB"/>
</dbReference>
<evidence type="ECO:0000256" key="1">
    <source>
        <dbReference type="ARBA" id="ARBA00022908"/>
    </source>
</evidence>
<dbReference type="InterPro" id="IPR013762">
    <property type="entry name" value="Integrase-like_cat_sf"/>
</dbReference>
<dbReference type="InterPro" id="IPR011010">
    <property type="entry name" value="DNA_brk_join_enz"/>
</dbReference>
<dbReference type="SUPFAM" id="SSF56349">
    <property type="entry name" value="DNA breaking-rejoining enzymes"/>
    <property type="match status" value="1"/>
</dbReference>
<name>A0A381NLJ5_9ZZZZ</name>
<evidence type="ECO:0008006" key="7">
    <source>
        <dbReference type="Google" id="ProtNLM"/>
    </source>
</evidence>
<dbReference type="AlphaFoldDB" id="A0A381NLJ5"/>
<dbReference type="PROSITE" id="PS51898">
    <property type="entry name" value="TYR_RECOMBINASE"/>
    <property type="match status" value="1"/>
</dbReference>
<evidence type="ECO:0000256" key="2">
    <source>
        <dbReference type="ARBA" id="ARBA00023125"/>
    </source>
</evidence>
<keyword evidence="2" id="KW-0238">DNA-binding</keyword>
<dbReference type="PANTHER" id="PTHR30349">
    <property type="entry name" value="PHAGE INTEGRASE-RELATED"/>
    <property type="match status" value="1"/>
</dbReference>
<keyword evidence="3" id="KW-0233">DNA recombination</keyword>
<dbReference type="EMBL" id="UINC01000443">
    <property type="protein sequence ID" value="SUZ55390.1"/>
    <property type="molecule type" value="Genomic_DNA"/>
</dbReference>
<dbReference type="Pfam" id="PF02899">
    <property type="entry name" value="Phage_int_SAM_1"/>
    <property type="match status" value="1"/>
</dbReference>
<dbReference type="Gene3D" id="1.10.443.10">
    <property type="entry name" value="Intergrase catalytic core"/>
    <property type="match status" value="1"/>
</dbReference>
<organism evidence="6">
    <name type="scientific">marine metagenome</name>
    <dbReference type="NCBI Taxonomy" id="408172"/>
    <lineage>
        <taxon>unclassified sequences</taxon>
        <taxon>metagenomes</taxon>
        <taxon>ecological metagenomes</taxon>
    </lineage>
</organism>
<dbReference type="PANTHER" id="PTHR30349:SF81">
    <property type="entry name" value="TYROSINE RECOMBINASE XERC"/>
    <property type="match status" value="1"/>
</dbReference>
<evidence type="ECO:0000313" key="6">
    <source>
        <dbReference type="EMBL" id="SUZ55390.1"/>
    </source>
</evidence>
<sequence>MQPLVSEFLDSLRSKKYAPNSIQSHRLDLRKFLQWLEIDEEDSDSQKLLALLRKLNPEDLENYLTFLRESCKPRTMARHISSLRLFLDHLELNGLIKTSPAHQIRFPEVMPEAPEILSPEEVVALLEAPSLEHYLGLRDRAMLELLYSSGLKVKELLGLDVEDLFLDLEFLKVCSKRERMVPMTSKAVEVLRIYLDQARNKRLMHPTDSCLFPGRNGTRMSRVGFWAMVKKHALRAGITSRINPRILRHSFAVHLLQNGIDLSDIKDLFGYVSLDATLQYSHVNRPDFFKVYHELHPRGQKHTEEK</sequence>
<gene>
    <name evidence="6" type="ORF">METZ01_LOCUS8244</name>
</gene>
<feature type="domain" description="Tyr recombinase" evidence="4">
    <location>
        <begin position="112"/>
        <end position="293"/>
    </location>
</feature>
<dbReference type="Pfam" id="PF00589">
    <property type="entry name" value="Phage_integrase"/>
    <property type="match status" value="1"/>
</dbReference>
<dbReference type="GO" id="GO:0006310">
    <property type="term" value="P:DNA recombination"/>
    <property type="evidence" value="ECO:0007669"/>
    <property type="project" value="UniProtKB-KW"/>
</dbReference>
<feature type="domain" description="Core-binding (CB)" evidence="5">
    <location>
        <begin position="1"/>
        <end position="91"/>
    </location>
</feature>
<evidence type="ECO:0000259" key="4">
    <source>
        <dbReference type="PROSITE" id="PS51898"/>
    </source>
</evidence>
<proteinExistence type="predicted"/>
<dbReference type="GO" id="GO:0003677">
    <property type="term" value="F:DNA binding"/>
    <property type="evidence" value="ECO:0007669"/>
    <property type="project" value="UniProtKB-KW"/>
</dbReference>
<dbReference type="InterPro" id="IPR002104">
    <property type="entry name" value="Integrase_catalytic"/>
</dbReference>
<accession>A0A381NLJ5</accession>
<dbReference type="InterPro" id="IPR050090">
    <property type="entry name" value="Tyrosine_recombinase_XerCD"/>
</dbReference>
<reference evidence="6" key="1">
    <citation type="submission" date="2018-05" db="EMBL/GenBank/DDBJ databases">
        <authorList>
            <person name="Lanie J.A."/>
            <person name="Ng W.-L."/>
            <person name="Kazmierczak K.M."/>
            <person name="Andrzejewski T.M."/>
            <person name="Davidsen T.M."/>
            <person name="Wayne K.J."/>
            <person name="Tettelin H."/>
            <person name="Glass J.I."/>
            <person name="Rusch D."/>
            <person name="Podicherti R."/>
            <person name="Tsui H.-C.T."/>
            <person name="Winkler M.E."/>
        </authorList>
    </citation>
    <scope>NUCLEOTIDE SEQUENCE</scope>
</reference>
<protein>
    <recommendedName>
        <fullName evidence="7">Recombinase XerD</fullName>
    </recommendedName>
</protein>